<feature type="transmembrane region" description="Helical" evidence="1">
    <location>
        <begin position="231"/>
        <end position="260"/>
    </location>
</feature>
<feature type="transmembrane region" description="Helical" evidence="1">
    <location>
        <begin position="39"/>
        <end position="65"/>
    </location>
</feature>
<sequence>MGNVVSTFNHIDKTGPEYLRLFPPILHTQNKHLLKGGPLALYSSAFLIAFQGFFLQLTFWGIYAGLVGFSMKRMMDLHYLSLMFVLTFMLLTIHFLSDLELNSSKLIFFTQHVGIEYLIAVRVLLPSSFVRRWMGYIFFFIWLLIVGATCVIVSNHAVYFAIVMASLSDTLISVCGLVLIGRKLRQKQATQFTAQKLTVEAISGLGFLIHGLSAVPNTVAVVLVLKTQDPSYYFGLIWTGIAMASLFAAGLQVPVAAMYFENISCCCRRRRKTFPGDIGWEESEDQEEMVILEKGRVDLERRNHLGTSDQSLVPPNHSLYHNIVSVYEFTVQDTGNDCLCVPRHYVLVTTARSLKSEVGDSPY</sequence>
<dbReference type="eggNOG" id="ENOG502T4J1">
    <property type="taxonomic scope" value="Eukaryota"/>
</dbReference>
<dbReference type="GeneID" id="19145082"/>
<dbReference type="OrthoDB" id="3688242at2759"/>
<keyword evidence="3" id="KW-1185">Reference proteome</keyword>
<gene>
    <name evidence="2" type="ORF">COCCADRAFT_21904</name>
</gene>
<dbReference type="Proteomes" id="UP000053841">
    <property type="component" value="Unassembled WGS sequence"/>
</dbReference>
<organism evidence="2 3">
    <name type="scientific">Cochliobolus carbonum (strain 26-R-13)</name>
    <name type="common">Maize leaf spot fungus</name>
    <name type="synonym">Bipolaris zeicola</name>
    <dbReference type="NCBI Taxonomy" id="930089"/>
    <lineage>
        <taxon>Eukaryota</taxon>
        <taxon>Fungi</taxon>
        <taxon>Dikarya</taxon>
        <taxon>Ascomycota</taxon>
        <taxon>Pezizomycotina</taxon>
        <taxon>Dothideomycetes</taxon>
        <taxon>Pleosporomycetidae</taxon>
        <taxon>Pleosporales</taxon>
        <taxon>Pleosporineae</taxon>
        <taxon>Pleosporaceae</taxon>
        <taxon>Bipolaris</taxon>
    </lineage>
</organism>
<dbReference type="KEGG" id="bze:COCCADRAFT_21904"/>
<protein>
    <submittedName>
        <fullName evidence="2">Uncharacterized protein</fullName>
    </submittedName>
</protein>
<keyword evidence="1" id="KW-0812">Transmembrane</keyword>
<dbReference type="HOGENOM" id="CLU_868801_0_0_1"/>
<feature type="transmembrane region" description="Helical" evidence="1">
    <location>
        <begin position="108"/>
        <end position="125"/>
    </location>
</feature>
<feature type="transmembrane region" description="Helical" evidence="1">
    <location>
        <begin position="201"/>
        <end position="225"/>
    </location>
</feature>
<dbReference type="AlphaFoldDB" id="W6YLE4"/>
<feature type="transmembrane region" description="Helical" evidence="1">
    <location>
        <begin position="160"/>
        <end position="180"/>
    </location>
</feature>
<feature type="transmembrane region" description="Helical" evidence="1">
    <location>
        <begin position="137"/>
        <end position="154"/>
    </location>
</feature>
<evidence type="ECO:0000313" key="2">
    <source>
        <dbReference type="EMBL" id="EUC38570.1"/>
    </source>
</evidence>
<evidence type="ECO:0000313" key="3">
    <source>
        <dbReference type="Proteomes" id="UP000053841"/>
    </source>
</evidence>
<name>W6YLE4_COCC2</name>
<proteinExistence type="predicted"/>
<feature type="transmembrane region" description="Helical" evidence="1">
    <location>
        <begin position="77"/>
        <end position="96"/>
    </location>
</feature>
<reference evidence="2 3" key="1">
    <citation type="journal article" date="2013" name="PLoS Genet.">
        <title>Comparative genome structure, secondary metabolite, and effector coding capacity across Cochliobolus pathogens.</title>
        <authorList>
            <person name="Condon B.J."/>
            <person name="Leng Y."/>
            <person name="Wu D."/>
            <person name="Bushley K.E."/>
            <person name="Ohm R.A."/>
            <person name="Otillar R."/>
            <person name="Martin J."/>
            <person name="Schackwitz W."/>
            <person name="Grimwood J."/>
            <person name="MohdZainudin N."/>
            <person name="Xue C."/>
            <person name="Wang R."/>
            <person name="Manning V.A."/>
            <person name="Dhillon B."/>
            <person name="Tu Z.J."/>
            <person name="Steffenson B.J."/>
            <person name="Salamov A."/>
            <person name="Sun H."/>
            <person name="Lowry S."/>
            <person name="LaButti K."/>
            <person name="Han J."/>
            <person name="Copeland A."/>
            <person name="Lindquist E."/>
            <person name="Barry K."/>
            <person name="Schmutz J."/>
            <person name="Baker S.E."/>
            <person name="Ciuffetti L.M."/>
            <person name="Grigoriev I.V."/>
            <person name="Zhong S."/>
            <person name="Turgeon B.G."/>
        </authorList>
    </citation>
    <scope>NUCLEOTIDE SEQUENCE [LARGE SCALE GENOMIC DNA]</scope>
    <source>
        <strain evidence="2 3">26-R-13</strain>
    </source>
</reference>
<dbReference type="RefSeq" id="XP_007706993.1">
    <property type="nucleotide sequence ID" value="XM_007708803.1"/>
</dbReference>
<accession>W6YLE4</accession>
<evidence type="ECO:0000256" key="1">
    <source>
        <dbReference type="SAM" id="Phobius"/>
    </source>
</evidence>
<keyword evidence="1" id="KW-0472">Membrane</keyword>
<dbReference type="EMBL" id="KI964541">
    <property type="protein sequence ID" value="EUC38570.1"/>
    <property type="molecule type" value="Genomic_DNA"/>
</dbReference>
<keyword evidence="1" id="KW-1133">Transmembrane helix</keyword>